<feature type="transmembrane region" description="Helical" evidence="2">
    <location>
        <begin position="49"/>
        <end position="69"/>
    </location>
</feature>
<evidence type="ECO:0000313" key="3">
    <source>
        <dbReference type="EMBL" id="QPQ55375.1"/>
    </source>
</evidence>
<dbReference type="SUPFAM" id="SSF53335">
    <property type="entry name" value="S-adenosyl-L-methionine-dependent methyltransferases"/>
    <property type="match status" value="1"/>
</dbReference>
<dbReference type="RefSeq" id="WP_200972050.1">
    <property type="nucleotide sequence ID" value="NZ_CP065592.1"/>
</dbReference>
<dbReference type="EMBL" id="CP065592">
    <property type="protein sequence ID" value="QPQ55375.1"/>
    <property type="molecule type" value="Genomic_DNA"/>
</dbReference>
<dbReference type="KEGG" id="sflv:IC614_01830"/>
<feature type="transmembrane region" description="Helical" evidence="2">
    <location>
        <begin position="303"/>
        <end position="325"/>
    </location>
</feature>
<evidence type="ECO:0000256" key="2">
    <source>
        <dbReference type="SAM" id="Phobius"/>
    </source>
</evidence>
<keyword evidence="1" id="KW-0620">Polyamine biosynthesis</keyword>
<feature type="transmembrane region" description="Helical" evidence="2">
    <location>
        <begin position="182"/>
        <end position="202"/>
    </location>
</feature>
<accession>A0A7T2LMA2</accession>
<gene>
    <name evidence="3" type="ORF">IC614_01830</name>
</gene>
<dbReference type="PANTHER" id="PTHR43317:SF1">
    <property type="entry name" value="THERMOSPERMINE SYNTHASE ACAULIS5"/>
    <property type="match status" value="1"/>
</dbReference>
<reference evidence="3 4" key="1">
    <citation type="submission" date="2020-11" db="EMBL/GenBank/DDBJ databases">
        <title>Genome seq and assembly of Sphingosinicella sp.</title>
        <authorList>
            <person name="Chhetri G."/>
        </authorList>
    </citation>
    <scope>NUCLEOTIDE SEQUENCE [LARGE SCALE GENOMIC DNA]</scope>
    <source>
        <strain evidence="3 4">UDD2</strain>
    </source>
</reference>
<keyword evidence="4" id="KW-1185">Reference proteome</keyword>
<feature type="transmembrane region" description="Helical" evidence="2">
    <location>
        <begin position="150"/>
        <end position="170"/>
    </location>
</feature>
<dbReference type="AlphaFoldDB" id="A0A7T2LMA2"/>
<evidence type="ECO:0000256" key="1">
    <source>
        <dbReference type="ARBA" id="ARBA00023115"/>
    </source>
</evidence>
<keyword evidence="2" id="KW-0472">Membrane</keyword>
<feature type="transmembrane region" description="Helical" evidence="2">
    <location>
        <begin position="420"/>
        <end position="437"/>
    </location>
</feature>
<dbReference type="Gene3D" id="3.40.50.150">
    <property type="entry name" value="Vaccinia Virus protein VP39"/>
    <property type="match status" value="1"/>
</dbReference>
<keyword evidence="2" id="KW-1133">Transmembrane helix</keyword>
<feature type="transmembrane region" description="Helical" evidence="2">
    <location>
        <begin position="253"/>
        <end position="272"/>
    </location>
</feature>
<feature type="transmembrane region" description="Helical" evidence="2">
    <location>
        <begin position="81"/>
        <end position="99"/>
    </location>
</feature>
<organism evidence="3 4">
    <name type="scientific">Allosphingosinicella flava</name>
    <dbReference type="NCBI Taxonomy" id="2771430"/>
    <lineage>
        <taxon>Bacteria</taxon>
        <taxon>Pseudomonadati</taxon>
        <taxon>Pseudomonadota</taxon>
        <taxon>Alphaproteobacteria</taxon>
        <taxon>Sphingomonadales</taxon>
        <taxon>Sphingomonadaceae</taxon>
        <taxon>Allosphingosinicella</taxon>
    </lineage>
</organism>
<feature type="transmembrane region" description="Helical" evidence="2">
    <location>
        <begin position="223"/>
        <end position="241"/>
    </location>
</feature>
<dbReference type="PANTHER" id="PTHR43317">
    <property type="entry name" value="THERMOSPERMINE SYNTHASE ACAULIS5"/>
    <property type="match status" value="1"/>
</dbReference>
<dbReference type="InterPro" id="IPR029063">
    <property type="entry name" value="SAM-dependent_MTases_sf"/>
</dbReference>
<protein>
    <submittedName>
        <fullName evidence="3">Fused MFS/spermidine synthase</fullName>
    </submittedName>
</protein>
<feature type="transmembrane region" description="Helical" evidence="2">
    <location>
        <begin position="111"/>
        <end position="129"/>
    </location>
</feature>
<dbReference type="GO" id="GO:0006596">
    <property type="term" value="P:polyamine biosynthetic process"/>
    <property type="evidence" value="ECO:0007669"/>
    <property type="project" value="UniProtKB-KW"/>
</dbReference>
<feature type="transmembrane region" description="Helical" evidence="2">
    <location>
        <begin position="279"/>
        <end position="297"/>
    </location>
</feature>
<proteinExistence type="predicted"/>
<feature type="transmembrane region" description="Helical" evidence="2">
    <location>
        <begin position="17"/>
        <end position="37"/>
    </location>
</feature>
<dbReference type="Proteomes" id="UP000594873">
    <property type="component" value="Chromosome"/>
</dbReference>
<dbReference type="NCBIfam" id="NF037959">
    <property type="entry name" value="MFS_SpdSyn"/>
    <property type="match status" value="1"/>
</dbReference>
<name>A0A7T2LMA2_9SPHN</name>
<keyword evidence="2" id="KW-0812">Transmembrane</keyword>
<feature type="transmembrane region" description="Helical" evidence="2">
    <location>
        <begin position="394"/>
        <end position="414"/>
    </location>
</feature>
<sequence>MDEAIAPGPLERFARPLFVATIVTGSFLLFLTQPMIARMALPRLGGAPAVWNSAMLVYQMLLLGGYAWAHWLTRFQPPRQAGLHLTAFAIAALWLPIGLNHAVPPGTVSPTLWVPLFLVSSMGPLFFVVSAQAPLMQRWYALESERGDPYALYAASNLGSFAGLLTYPLLVEPVMSLHAQSWLWSGGYTLLSLLLIACAITVRHAHARAEPAPESPMPTRRRILHWMALAAVPSGLMLSTTTHLTTDIVAMPLLWVVPLGLYLLSFVIAFATRRGIADAVTRLAPIIILICGGFAFLDGSRHAMTSAGLGIVLLFTIAVALHGELYRLRPPSDRLTVFYLTMSVGGMLGGVFCALVAPAIFDWAYEHPILILAGAALVPQTPFWPGVMRLRPAIVAAFLILAFALSFAADDILWQGVSPLWALLATTAIALLAVAAVGRRWLFTALLAALMLSHGGWSILNISRFDTRIRSYFGIYSVGDRDGARVLTHGTTLHGIQDMRPGRLTQPTTYYAPRSGVGQVLSNADSLFGQGARVGVVGLGTGTLSCYARPGQQWTFFEIDPKMVRLARESGYFTFLGNCAPDARMVIGDARISLGQEPGNRLDILAIDAFSSDAVPMHLLTREAVRVYGRALRQDGVLLFHVSNRYIDLEPVVAAAALAEGWHSALHFYAPTKKEKADFATVSVWIALSRDPAKLRTVTSLAEAGNEWEKLPARPGFAGWTDDYASILPLLKLWDD</sequence>
<evidence type="ECO:0000313" key="4">
    <source>
        <dbReference type="Proteomes" id="UP000594873"/>
    </source>
</evidence>
<feature type="transmembrane region" description="Helical" evidence="2">
    <location>
        <begin position="337"/>
        <end position="361"/>
    </location>
</feature>